<evidence type="ECO:0000313" key="1">
    <source>
        <dbReference type="EMBL" id="AEV19728.1"/>
    </source>
</evidence>
<evidence type="ECO:0000313" key="2">
    <source>
        <dbReference type="Proteomes" id="UP000005636"/>
    </source>
</evidence>
<proteinExistence type="predicted"/>
<accession>A0ABM5MJ80</accession>
<organism evidence="1 2">
    <name type="scientific">Geobacillus thermoleovorans CCB_US3_UF5</name>
    <dbReference type="NCBI Taxonomy" id="1111068"/>
    <lineage>
        <taxon>Bacteria</taxon>
        <taxon>Bacillati</taxon>
        <taxon>Bacillota</taxon>
        <taxon>Bacilli</taxon>
        <taxon>Bacillales</taxon>
        <taxon>Anoxybacillaceae</taxon>
        <taxon>Geobacillus</taxon>
        <taxon>Geobacillus thermoleovorans group</taxon>
    </lineage>
</organism>
<dbReference type="Proteomes" id="UP000005636">
    <property type="component" value="Chromosome"/>
</dbReference>
<dbReference type="EMBL" id="CP003125">
    <property type="protein sequence ID" value="AEV19728.1"/>
    <property type="molecule type" value="Genomic_DNA"/>
</dbReference>
<sequence>MRTTVYFKDGIAVIQANDTGEIVSIVTRSPVKNGALRANQRRWIRIASPFVKVSLIEK</sequence>
<name>A0ABM5MJ80_GEOTH</name>
<gene>
    <name evidence="1" type="ORF">GTCCBUS3UF5_24240</name>
</gene>
<protein>
    <submittedName>
        <fullName evidence="1">Uncharacterized protein</fullName>
    </submittedName>
</protein>
<keyword evidence="2" id="KW-1185">Reference proteome</keyword>
<reference evidence="1 2" key="1">
    <citation type="submission" date="2011-11" db="EMBL/GenBank/DDBJ databases">
        <title>Complete genome sequence of thermophilic Geobacillus thermoleovorans CCB_US3_UF5.</title>
        <authorList>
            <person name="Muhd Sakaff M.K.L."/>
            <person name="Abdul Rahman A.Y."/>
            <person name="Saito J.A."/>
            <person name="Hou S."/>
            <person name="Alam M."/>
        </authorList>
    </citation>
    <scope>NUCLEOTIDE SEQUENCE [LARGE SCALE GENOMIC DNA]</scope>
    <source>
        <strain evidence="1 2">CCB_US3_UF5</strain>
    </source>
</reference>